<gene>
    <name evidence="1" type="ORF">PHPALM_28785</name>
</gene>
<evidence type="ECO:0000313" key="2">
    <source>
        <dbReference type="Proteomes" id="UP000237271"/>
    </source>
</evidence>
<protein>
    <recommendedName>
        <fullName evidence="3">SAP domain-containing protein</fullName>
    </recommendedName>
</protein>
<dbReference type="OrthoDB" id="128904at2759"/>
<organism evidence="1 2">
    <name type="scientific">Phytophthora palmivora</name>
    <dbReference type="NCBI Taxonomy" id="4796"/>
    <lineage>
        <taxon>Eukaryota</taxon>
        <taxon>Sar</taxon>
        <taxon>Stramenopiles</taxon>
        <taxon>Oomycota</taxon>
        <taxon>Peronosporomycetes</taxon>
        <taxon>Peronosporales</taxon>
        <taxon>Peronosporaceae</taxon>
        <taxon>Phytophthora</taxon>
    </lineage>
</organism>
<comment type="caution">
    <text evidence="1">The sequence shown here is derived from an EMBL/GenBank/DDBJ whole genome shotgun (WGS) entry which is preliminary data.</text>
</comment>
<dbReference type="AlphaFoldDB" id="A0A2P4X972"/>
<evidence type="ECO:0008006" key="3">
    <source>
        <dbReference type="Google" id="ProtNLM"/>
    </source>
</evidence>
<keyword evidence="2" id="KW-1185">Reference proteome</keyword>
<dbReference type="Proteomes" id="UP000237271">
    <property type="component" value="Unassembled WGS sequence"/>
</dbReference>
<proteinExistence type="predicted"/>
<sequence>MVRSAKCEEAGDAVPGTAAMTVSSKWAMAIDLASLKRPVRPPTSEDYTKWSLDQLKLECTARKLNVIKNTKKNDRVAILEAWDTNKDGVEALLLRQRSQAKGEGEPRGSQAHQGVYVPIAERALL</sequence>
<accession>A0A2P4X972</accession>
<dbReference type="EMBL" id="NCKW01015661">
    <property type="protein sequence ID" value="POM62100.1"/>
    <property type="molecule type" value="Genomic_DNA"/>
</dbReference>
<reference evidence="1 2" key="1">
    <citation type="journal article" date="2017" name="Genome Biol. Evol.">
        <title>Phytophthora megakarya and P. palmivora, closely related causal agents of cacao black pod rot, underwent increases in genome sizes and gene numbers by different mechanisms.</title>
        <authorList>
            <person name="Ali S.S."/>
            <person name="Shao J."/>
            <person name="Lary D.J."/>
            <person name="Kronmiller B."/>
            <person name="Shen D."/>
            <person name="Strem M.D."/>
            <person name="Amoako-Attah I."/>
            <person name="Akrofi A.Y."/>
            <person name="Begoude B.A."/>
            <person name="Ten Hoopen G.M."/>
            <person name="Coulibaly K."/>
            <person name="Kebe B.I."/>
            <person name="Melnick R.L."/>
            <person name="Guiltinan M.J."/>
            <person name="Tyler B.M."/>
            <person name="Meinhardt L.W."/>
            <person name="Bailey B.A."/>
        </authorList>
    </citation>
    <scope>NUCLEOTIDE SEQUENCE [LARGE SCALE GENOMIC DNA]</scope>
    <source>
        <strain evidence="2">sbr112.9</strain>
    </source>
</reference>
<dbReference type="InterPro" id="IPR036361">
    <property type="entry name" value="SAP_dom_sf"/>
</dbReference>
<dbReference type="Gene3D" id="1.10.720.30">
    <property type="entry name" value="SAP domain"/>
    <property type="match status" value="1"/>
</dbReference>
<evidence type="ECO:0000313" key="1">
    <source>
        <dbReference type="EMBL" id="POM62100.1"/>
    </source>
</evidence>
<name>A0A2P4X972_9STRA</name>